<evidence type="ECO:0000256" key="1">
    <source>
        <dbReference type="SAM" id="SignalP"/>
    </source>
</evidence>
<proteinExistence type="predicted"/>
<comment type="caution">
    <text evidence="2">The sequence shown here is derived from an EMBL/GenBank/DDBJ whole genome shotgun (WGS) entry which is preliminary data.</text>
</comment>
<gene>
    <name evidence="2" type="ORF">Vafri_9084</name>
</gene>
<feature type="signal peptide" evidence="1">
    <location>
        <begin position="1"/>
        <end position="23"/>
    </location>
</feature>
<feature type="chain" id="PRO_5035287257" evidence="1">
    <location>
        <begin position="24"/>
        <end position="195"/>
    </location>
</feature>
<evidence type="ECO:0000313" key="3">
    <source>
        <dbReference type="Proteomes" id="UP000747399"/>
    </source>
</evidence>
<name>A0A8J4B3Q5_9CHLO</name>
<organism evidence="2 3">
    <name type="scientific">Volvox africanus</name>
    <dbReference type="NCBI Taxonomy" id="51714"/>
    <lineage>
        <taxon>Eukaryota</taxon>
        <taxon>Viridiplantae</taxon>
        <taxon>Chlorophyta</taxon>
        <taxon>core chlorophytes</taxon>
        <taxon>Chlorophyceae</taxon>
        <taxon>CS clade</taxon>
        <taxon>Chlamydomonadales</taxon>
        <taxon>Volvocaceae</taxon>
        <taxon>Volvox</taxon>
    </lineage>
</organism>
<dbReference type="PROSITE" id="PS51257">
    <property type="entry name" value="PROKAR_LIPOPROTEIN"/>
    <property type="match status" value="1"/>
</dbReference>
<evidence type="ECO:0000313" key="2">
    <source>
        <dbReference type="EMBL" id="GIL53493.1"/>
    </source>
</evidence>
<reference evidence="2" key="1">
    <citation type="journal article" date="2021" name="Proc. Natl. Acad. Sci. U.S.A.">
        <title>Three genomes in the algal genus Volvox reveal the fate of a haploid sex-determining region after a transition to homothallism.</title>
        <authorList>
            <person name="Yamamoto K."/>
            <person name="Hamaji T."/>
            <person name="Kawai-Toyooka H."/>
            <person name="Matsuzaki R."/>
            <person name="Takahashi F."/>
            <person name="Nishimura Y."/>
            <person name="Kawachi M."/>
            <person name="Noguchi H."/>
            <person name="Minakuchi Y."/>
            <person name="Umen J.G."/>
            <person name="Toyoda A."/>
            <person name="Nozaki H."/>
        </authorList>
    </citation>
    <scope>NUCLEOTIDE SEQUENCE</scope>
    <source>
        <strain evidence="2">NIES-3780</strain>
    </source>
</reference>
<keyword evidence="1" id="KW-0732">Signal</keyword>
<sequence length="195" mass="21027">MQCEKNLSLLALLALAIACVVEGHGGGLHTWSFLPVPTAGKEFIRHEVASCSSWAPVDPTMGLLGPLPLFPPSASKLSVSGSASIFYFMDGNCTDRATTSIDINVNLTLNGEPYALKQVNGYGFIGNCSNPNDFYRHNYTLGDNRFNLVWFRKENSMTTQNGTLWGAAPNVMISRAPPAADALRSIVLFPSPTDS</sequence>
<accession>A0A8J4B3Q5</accession>
<dbReference type="AlphaFoldDB" id="A0A8J4B3Q5"/>
<dbReference type="Proteomes" id="UP000747399">
    <property type="component" value="Unassembled WGS sequence"/>
</dbReference>
<feature type="non-terminal residue" evidence="2">
    <location>
        <position position="1"/>
    </location>
</feature>
<dbReference type="EMBL" id="BNCO01000015">
    <property type="protein sequence ID" value="GIL53493.1"/>
    <property type="molecule type" value="Genomic_DNA"/>
</dbReference>
<protein>
    <submittedName>
        <fullName evidence="2">Uncharacterized protein</fullName>
    </submittedName>
</protein>
<keyword evidence="3" id="KW-1185">Reference proteome</keyword>